<evidence type="ECO:0000259" key="13">
    <source>
        <dbReference type="Pfam" id="PF16575"/>
    </source>
</evidence>
<feature type="domain" description="Clp1 P-loop" evidence="13">
    <location>
        <begin position="354"/>
        <end position="556"/>
    </location>
</feature>
<evidence type="ECO:0000256" key="4">
    <source>
        <dbReference type="ARBA" id="ARBA00018706"/>
    </source>
</evidence>
<dbReference type="PANTHER" id="PTHR12755:SF3">
    <property type="entry name" value="POLYNUCLEOTIDE 5'-HYDROXYL-KINASE NOL9"/>
    <property type="match status" value="1"/>
</dbReference>
<dbReference type="Proteomes" id="UP000094569">
    <property type="component" value="Unassembled WGS sequence"/>
</dbReference>
<evidence type="ECO:0000256" key="2">
    <source>
        <dbReference type="ARBA" id="ARBA00004604"/>
    </source>
</evidence>
<proteinExistence type="inferred from homology"/>
<dbReference type="GO" id="GO:0000448">
    <property type="term" value="P:cleavage in ITS2 between 5.8S rRNA and LSU-rRNA of tricistronic rRNA transcript (SSU-rRNA, 5.8S rRNA, LSU-rRNA)"/>
    <property type="evidence" value="ECO:0007669"/>
    <property type="project" value="TreeGrafter"/>
</dbReference>
<evidence type="ECO:0000256" key="1">
    <source>
        <dbReference type="ARBA" id="ARBA00003798"/>
    </source>
</evidence>
<dbReference type="STRING" id="573508.A0A1E3BDI0"/>
<dbReference type="AlphaFoldDB" id="A0A1E3BDI0"/>
<dbReference type="PANTHER" id="PTHR12755">
    <property type="entry name" value="CLEAVAGE/POLYADENYLATION FACTOR IA SUBUNIT CLP1P"/>
    <property type="match status" value="1"/>
</dbReference>
<evidence type="ECO:0000256" key="10">
    <source>
        <dbReference type="ARBA" id="ARBA00022840"/>
    </source>
</evidence>
<comment type="caution">
    <text evidence="14">The sequence shown here is derived from an EMBL/GenBank/DDBJ whole genome shotgun (WGS) entry which is preliminary data.</text>
</comment>
<evidence type="ECO:0000256" key="3">
    <source>
        <dbReference type="ARBA" id="ARBA00011003"/>
    </source>
</evidence>
<reference evidence="14 15" key="1">
    <citation type="journal article" date="2016" name="BMC Genomics">
        <title>Comparative genomic and transcriptomic analyses of the Fuzhuan brick tea-fermentation fungus Aspergillus cristatus.</title>
        <authorList>
            <person name="Ge Y."/>
            <person name="Wang Y."/>
            <person name="Liu Y."/>
            <person name="Tan Y."/>
            <person name="Ren X."/>
            <person name="Zhang X."/>
            <person name="Hyde K.D."/>
            <person name="Liu Y."/>
            <person name="Liu Z."/>
        </authorList>
    </citation>
    <scope>NUCLEOTIDE SEQUENCE [LARGE SCALE GENOMIC DNA]</scope>
    <source>
        <strain evidence="14 15">GZAAS20.1005</strain>
    </source>
</reference>
<evidence type="ECO:0000256" key="11">
    <source>
        <dbReference type="ARBA" id="ARBA00023242"/>
    </source>
</evidence>
<feature type="compositionally biased region" description="Basic and acidic residues" evidence="12">
    <location>
        <begin position="108"/>
        <end position="132"/>
    </location>
</feature>
<sequence>MKHSRGRSLNSKEDTMKRKAEKQQPAAAPAAPVSAFAARKARQQQQQQSQQEDVAITVNKALELESQGEPPSKKARRLSEKEKESTPQSAAGEDDSQKRLALRKKKDSGKTKKSVDTPSKTREEARTVKKEVQAPSDIESEIEQTNVVEANPDDAVASINGDADGYESPTTQIPAEIQNFPLSKTRLNKNNIVYSDEHKLCVRIKEKMNLTLLGHYDLWVKRGVISLMGAKLHPSPRVYRVYAPSTHSLPVIKCVAGVEGEAEIEIKSCHSGIYRLRDISPLYQRIWNGNNTSADKLTLKNAPASHRRTFSVLHTSAEDSLKRHLRPLHLEKQWSSSIKHLSQRGGQLRALVCGPKASGKSTFSRYLLNHLLSPAPQTEGARSSADGVAFLDLDPGQPEFSPMGQVYLAHLRSPFFGPPFTHPSLDNPADASIVRAHHIGATSPKEDPDHYVLAAMDLMGRYRGLLASYPQCPLIINYPGWIFGLGLEVATWLVKSLGLSDVVYMSEKGPAEVVEPLGQAAYEARIPLITLPSQPTDFVSRSSAQLRTMQIQSYFHKTRPQAVQNTLWLDTPTSRARPMLVDYAGPRQGIQGIMVMGSEIQPDLLHDALDGSIVGVVAVETPNAIMGETDTSLWNENQANAAAEEDDSSDIEMDGSTHPVPKQSDARTSMESYITRTANEDLPYLFVGSGSCSPLDPKASHCLGLALVRSINTNTRKLELVTPIAGDHIRHALEQGHGIVLVRGQLDNPNWAISEEYYAARAAAQRHQRRVAQARKAKHDEEEKETSDSDEDGDGGADDRAALAMTDVKQQAQIRDKLQERIRRASQAPWMTVIEDDGRRQREVAQRERSLWKLRKKAYPGSGSEMD</sequence>
<evidence type="ECO:0000313" key="14">
    <source>
        <dbReference type="EMBL" id="ODM19035.1"/>
    </source>
</evidence>
<dbReference type="OrthoDB" id="4054781at2759"/>
<dbReference type="InterPro" id="IPR027417">
    <property type="entry name" value="P-loop_NTPase"/>
</dbReference>
<feature type="compositionally biased region" description="Acidic residues" evidence="12">
    <location>
        <begin position="782"/>
        <end position="796"/>
    </location>
</feature>
<evidence type="ECO:0000256" key="6">
    <source>
        <dbReference type="ARBA" id="ARBA00022552"/>
    </source>
</evidence>
<comment type="function">
    <text evidence="1">Polynucleotide 5'-kinase involved in rRNA processing.</text>
</comment>
<comment type="similarity">
    <text evidence="3">Belongs to the Clp1 family. NOL9/GRC3 subfamily.</text>
</comment>
<feature type="region of interest" description="Disordered" evidence="12">
    <location>
        <begin position="1"/>
        <end position="135"/>
    </location>
</feature>
<keyword evidence="11" id="KW-0539">Nucleus</keyword>
<evidence type="ECO:0000256" key="8">
    <source>
        <dbReference type="ARBA" id="ARBA00022741"/>
    </source>
</evidence>
<keyword evidence="7" id="KW-0808">Transferase</keyword>
<feature type="compositionally biased region" description="Low complexity" evidence="12">
    <location>
        <begin position="23"/>
        <end position="51"/>
    </location>
</feature>
<dbReference type="GO" id="GO:0005524">
    <property type="term" value="F:ATP binding"/>
    <property type="evidence" value="ECO:0007669"/>
    <property type="project" value="UniProtKB-KW"/>
</dbReference>
<evidence type="ECO:0000256" key="12">
    <source>
        <dbReference type="SAM" id="MobiDB-lite"/>
    </source>
</evidence>
<name>A0A1E3BDI0_ASPCR</name>
<keyword evidence="9 14" id="KW-0418">Kinase</keyword>
<dbReference type="GO" id="GO:0051731">
    <property type="term" value="F:polynucleotide 5'-hydroxyl-kinase activity"/>
    <property type="evidence" value="ECO:0007669"/>
    <property type="project" value="InterPro"/>
</dbReference>
<keyword evidence="6" id="KW-0698">rRNA processing</keyword>
<keyword evidence="8" id="KW-0547">Nucleotide-binding</keyword>
<feature type="region of interest" description="Disordered" evidence="12">
    <location>
        <begin position="641"/>
        <end position="669"/>
    </location>
</feature>
<dbReference type="Gene3D" id="3.40.50.300">
    <property type="entry name" value="P-loop containing nucleotide triphosphate hydrolases"/>
    <property type="match status" value="1"/>
</dbReference>
<evidence type="ECO:0000256" key="9">
    <source>
        <dbReference type="ARBA" id="ARBA00022777"/>
    </source>
</evidence>
<dbReference type="InterPro" id="IPR032319">
    <property type="entry name" value="CLP1_P"/>
</dbReference>
<evidence type="ECO:0000313" key="15">
    <source>
        <dbReference type="Proteomes" id="UP000094569"/>
    </source>
</evidence>
<evidence type="ECO:0000256" key="7">
    <source>
        <dbReference type="ARBA" id="ARBA00022679"/>
    </source>
</evidence>
<gene>
    <name evidence="14" type="ORF">SI65_05652</name>
</gene>
<feature type="compositionally biased region" description="Acidic residues" evidence="12">
    <location>
        <begin position="643"/>
        <end position="653"/>
    </location>
</feature>
<evidence type="ECO:0000256" key="5">
    <source>
        <dbReference type="ARBA" id="ARBA00019824"/>
    </source>
</evidence>
<feature type="region of interest" description="Disordered" evidence="12">
    <location>
        <begin position="769"/>
        <end position="799"/>
    </location>
</feature>
<protein>
    <recommendedName>
        <fullName evidence="5">Polynucleotide 5'-hydroxyl-kinase GRC3</fullName>
    </recommendedName>
    <alternativeName>
        <fullName evidence="4">Polynucleotide 5'-hydroxyl-kinase grc3</fullName>
    </alternativeName>
</protein>
<dbReference type="FunFam" id="3.40.50.300:FF:001156">
    <property type="entry name" value="Polynucleotide 5-hydroxyl-kinase grc3"/>
    <property type="match status" value="1"/>
</dbReference>
<accession>A0A1E3BDI0</accession>
<dbReference type="VEuPathDB" id="FungiDB:SI65_05652"/>
<keyword evidence="15" id="KW-1185">Reference proteome</keyword>
<keyword evidence="10" id="KW-0067">ATP-binding</keyword>
<dbReference type="GO" id="GO:0005730">
    <property type="term" value="C:nucleolus"/>
    <property type="evidence" value="ECO:0007669"/>
    <property type="project" value="UniProtKB-SubCell"/>
</dbReference>
<dbReference type="EMBL" id="JXNT01000005">
    <property type="protein sequence ID" value="ODM19035.1"/>
    <property type="molecule type" value="Genomic_DNA"/>
</dbReference>
<dbReference type="Pfam" id="PF16575">
    <property type="entry name" value="CLP1_P"/>
    <property type="match status" value="1"/>
</dbReference>
<comment type="subcellular location">
    <subcellularLocation>
        <location evidence="2">Nucleus</location>
        <location evidence="2">Nucleolus</location>
    </subcellularLocation>
</comment>
<feature type="compositionally biased region" description="Basic and acidic residues" evidence="12">
    <location>
        <begin position="10"/>
        <end position="22"/>
    </location>
</feature>
<organism evidence="14 15">
    <name type="scientific">Aspergillus cristatus</name>
    <name type="common">Chinese Fuzhuan brick tea-fermentation fungus</name>
    <name type="synonym">Eurotium cristatum</name>
    <dbReference type="NCBI Taxonomy" id="573508"/>
    <lineage>
        <taxon>Eukaryota</taxon>
        <taxon>Fungi</taxon>
        <taxon>Dikarya</taxon>
        <taxon>Ascomycota</taxon>
        <taxon>Pezizomycotina</taxon>
        <taxon>Eurotiomycetes</taxon>
        <taxon>Eurotiomycetidae</taxon>
        <taxon>Eurotiales</taxon>
        <taxon>Aspergillaceae</taxon>
        <taxon>Aspergillus</taxon>
        <taxon>Aspergillus subgen. Aspergillus</taxon>
    </lineage>
</organism>
<dbReference type="InterPro" id="IPR045116">
    <property type="entry name" value="Clp1/Grc3"/>
</dbReference>